<dbReference type="Pfam" id="PF00535">
    <property type="entry name" value="Glycos_transf_2"/>
    <property type="match status" value="1"/>
</dbReference>
<dbReference type="GO" id="GO:0016740">
    <property type="term" value="F:transferase activity"/>
    <property type="evidence" value="ECO:0007669"/>
    <property type="project" value="UniProtKB-KW"/>
</dbReference>
<sequence length="710" mass="81799">MGHSQRLSVIVPTHGRVDLFSKSLASIEAQTCDDFELIVTDDSTKPEDQQAIEAAVGQYRDRTGRTAEYVFSSPRLGQAANTNQGMFAATRSVLRILHSDDLVRPGCFQWEIDQFERFPEISLLFQDCLPFHEEDEIRWNDSPTLRLVEPADYFRQFLSISTALPSGMLFTKEALDSVGGMREDWSFLCDWEFFANLLLRSVRQRQFAGYATAGNYAWRLHEDSTTTTKWRQHYSEHADLMKQWRESLSENDVDLFVSKADFDNFLLRGDLYRNKRLIQDVSQISSADFRASLSWFRSNLTASLQRKILRKAAPKVLKRQIRATLGTTKLKASGASNASSPTEQDVITSDWVPDLVITALHGEPDSAPCRTNIVVPYDNSINLWPMRENIAAAKKIRITNPNLNRFYLLTVSECLKYIQPDAEIEFVFHDNQHLTWFGLKAVINQVAAGRFELTYQSQNPREGTEKGFSKWSLRYRCLRADAPWHTEPMTGLTIGVLTLGDRMEELNELVDTARKHCDVPYEIVLIAPHKIEAFDGHDDVRQIQFSERDDLGWITRKKNLICQDAAYSDIVVCHDRFAFTESFFAAFRSWGWAYGIAAVRLQLPDGKRALDWGVVRGDNHSWCQGGLLNYRDYSRFSYVPGGVTLIRKSFWQQFPWCEDLYWNEHEDVELCRRIQRAGTRISFFPGLMITSRDRWVDENPLIDFSDQQDL</sequence>
<dbReference type="RefSeq" id="WP_145213535.1">
    <property type="nucleotide sequence ID" value="NZ_CP036432.1"/>
</dbReference>
<keyword evidence="3" id="KW-1185">Reference proteome</keyword>
<dbReference type="InterPro" id="IPR029044">
    <property type="entry name" value="Nucleotide-diphossugar_trans"/>
</dbReference>
<dbReference type="Gene3D" id="3.90.550.10">
    <property type="entry name" value="Spore Coat Polysaccharide Biosynthesis Protein SpsA, Chain A"/>
    <property type="match status" value="2"/>
</dbReference>
<evidence type="ECO:0000259" key="1">
    <source>
        <dbReference type="Pfam" id="PF00535"/>
    </source>
</evidence>
<dbReference type="SUPFAM" id="SSF53448">
    <property type="entry name" value="Nucleotide-diphospho-sugar transferases"/>
    <property type="match status" value="2"/>
</dbReference>
<dbReference type="PANTHER" id="PTHR43646:SF6">
    <property type="entry name" value="PRE-MYCOFACTOCIN GLYCOSYLTRANSFERASE"/>
    <property type="match status" value="1"/>
</dbReference>
<gene>
    <name evidence="2" type="ORF">TBK1r_37520</name>
</gene>
<protein>
    <submittedName>
        <fullName evidence="2">Glycosyl transferase</fullName>
    </submittedName>
</protein>
<dbReference type="InterPro" id="IPR001173">
    <property type="entry name" value="Glyco_trans_2-like"/>
</dbReference>
<dbReference type="EMBL" id="CP036432">
    <property type="protein sequence ID" value="QDV84800.1"/>
    <property type="molecule type" value="Genomic_DNA"/>
</dbReference>
<keyword evidence="2" id="KW-0808">Transferase</keyword>
<accession>A0ABX5XTR1</accession>
<evidence type="ECO:0000313" key="2">
    <source>
        <dbReference type="EMBL" id="QDV84800.1"/>
    </source>
</evidence>
<dbReference type="CDD" id="cd00761">
    <property type="entry name" value="Glyco_tranf_GTA_type"/>
    <property type="match status" value="1"/>
</dbReference>
<evidence type="ECO:0000313" key="3">
    <source>
        <dbReference type="Proteomes" id="UP000318081"/>
    </source>
</evidence>
<feature type="domain" description="Glycosyltransferase 2-like" evidence="1">
    <location>
        <begin position="8"/>
        <end position="177"/>
    </location>
</feature>
<proteinExistence type="predicted"/>
<reference evidence="2 3" key="1">
    <citation type="submission" date="2019-02" db="EMBL/GenBank/DDBJ databases">
        <title>Deep-cultivation of Planctomycetes and their phenomic and genomic characterization uncovers novel biology.</title>
        <authorList>
            <person name="Wiegand S."/>
            <person name="Jogler M."/>
            <person name="Boedeker C."/>
            <person name="Pinto D."/>
            <person name="Vollmers J."/>
            <person name="Rivas-Marin E."/>
            <person name="Kohn T."/>
            <person name="Peeters S.H."/>
            <person name="Heuer A."/>
            <person name="Rast P."/>
            <person name="Oberbeckmann S."/>
            <person name="Bunk B."/>
            <person name="Jeske O."/>
            <person name="Meyerdierks A."/>
            <person name="Storesund J.E."/>
            <person name="Kallscheuer N."/>
            <person name="Luecker S."/>
            <person name="Lage O.M."/>
            <person name="Pohl T."/>
            <person name="Merkel B.J."/>
            <person name="Hornburger P."/>
            <person name="Mueller R.-W."/>
            <person name="Bruemmer F."/>
            <person name="Labrenz M."/>
            <person name="Spormann A.M."/>
            <person name="Op den Camp H."/>
            <person name="Overmann J."/>
            <person name="Amann R."/>
            <person name="Jetten M.S.M."/>
            <person name="Mascher T."/>
            <person name="Medema M.H."/>
            <person name="Devos D.P."/>
            <person name="Kaster A.-K."/>
            <person name="Ovreas L."/>
            <person name="Rohde M."/>
            <person name="Galperin M.Y."/>
            <person name="Jogler C."/>
        </authorList>
    </citation>
    <scope>NUCLEOTIDE SEQUENCE [LARGE SCALE GENOMIC DNA]</scope>
    <source>
        <strain evidence="2 3">TBK1r</strain>
    </source>
</reference>
<dbReference type="Proteomes" id="UP000318081">
    <property type="component" value="Chromosome"/>
</dbReference>
<organism evidence="2 3">
    <name type="scientific">Stieleria magnilauensis</name>
    <dbReference type="NCBI Taxonomy" id="2527963"/>
    <lineage>
        <taxon>Bacteria</taxon>
        <taxon>Pseudomonadati</taxon>
        <taxon>Planctomycetota</taxon>
        <taxon>Planctomycetia</taxon>
        <taxon>Pirellulales</taxon>
        <taxon>Pirellulaceae</taxon>
        <taxon>Stieleria</taxon>
    </lineage>
</organism>
<name>A0ABX5XTR1_9BACT</name>
<dbReference type="PANTHER" id="PTHR43646">
    <property type="entry name" value="GLYCOSYLTRANSFERASE"/>
    <property type="match status" value="1"/>
</dbReference>